<evidence type="ECO:0000313" key="2">
    <source>
        <dbReference type="Proteomes" id="UP000321197"/>
    </source>
</evidence>
<dbReference type="AlphaFoldDB" id="A0A511R2V9"/>
<name>A0A511R2V9_9DEIN</name>
<dbReference type="RefSeq" id="WP_119340225.1">
    <property type="nucleotide sequence ID" value="NZ_BJXL01000035.1"/>
</dbReference>
<sequence length="86" mass="10136">MDFLIAALLLGLVVYFLFRVLRGVLPARLWARFRFRGMRLVPRQAIEKCTVCKEVLNPTEVAALRQGRRKCPEMARCPYQRSRWLN</sequence>
<protein>
    <submittedName>
        <fullName evidence="1">Uncharacterized protein</fullName>
    </submittedName>
</protein>
<dbReference type="EMBL" id="BJXL01000035">
    <property type="protein sequence ID" value="GEM83202.1"/>
    <property type="molecule type" value="Genomic_DNA"/>
</dbReference>
<proteinExistence type="predicted"/>
<organism evidence="1 2">
    <name type="scientific">Meiothermus hypogaeus NBRC 106114</name>
    <dbReference type="NCBI Taxonomy" id="1227553"/>
    <lineage>
        <taxon>Bacteria</taxon>
        <taxon>Thermotogati</taxon>
        <taxon>Deinococcota</taxon>
        <taxon>Deinococci</taxon>
        <taxon>Thermales</taxon>
        <taxon>Thermaceae</taxon>
        <taxon>Meiothermus</taxon>
    </lineage>
</organism>
<dbReference type="OrthoDB" id="27346at2"/>
<evidence type="ECO:0000313" key="1">
    <source>
        <dbReference type="EMBL" id="GEM83202.1"/>
    </source>
</evidence>
<gene>
    <name evidence="1" type="ORF">MHY01S_13680</name>
</gene>
<comment type="caution">
    <text evidence="1">The sequence shown here is derived from an EMBL/GenBank/DDBJ whole genome shotgun (WGS) entry which is preliminary data.</text>
</comment>
<dbReference type="Proteomes" id="UP000321197">
    <property type="component" value="Unassembled WGS sequence"/>
</dbReference>
<accession>A0A511R2V9</accession>
<reference evidence="1 2" key="1">
    <citation type="submission" date="2019-07" db="EMBL/GenBank/DDBJ databases">
        <title>Whole genome shotgun sequence of Meiothermus hypogaeus NBRC 106114.</title>
        <authorList>
            <person name="Hosoyama A."/>
            <person name="Uohara A."/>
            <person name="Ohji S."/>
            <person name="Ichikawa N."/>
        </authorList>
    </citation>
    <scope>NUCLEOTIDE SEQUENCE [LARGE SCALE GENOMIC DNA]</scope>
    <source>
        <strain evidence="1 2">NBRC 106114</strain>
    </source>
</reference>